<keyword evidence="7" id="KW-0539">Nucleus</keyword>
<accession>A0A6J1TDV4</accession>
<dbReference type="Gene3D" id="3.30.160.60">
    <property type="entry name" value="Classic Zinc Finger"/>
    <property type="match status" value="2"/>
</dbReference>
<gene>
    <name evidence="11" type="primary">LOC127748589</name>
</gene>
<evidence type="ECO:0000256" key="2">
    <source>
        <dbReference type="ARBA" id="ARBA00022723"/>
    </source>
</evidence>
<dbReference type="Proteomes" id="UP000504606">
    <property type="component" value="Unplaced"/>
</dbReference>
<dbReference type="InterPro" id="IPR013087">
    <property type="entry name" value="Znf_C2H2_type"/>
</dbReference>
<organism evidence="10 11">
    <name type="scientific">Frankliniella occidentalis</name>
    <name type="common">Western flower thrips</name>
    <name type="synonym">Euthrips occidentalis</name>
    <dbReference type="NCBI Taxonomy" id="133901"/>
    <lineage>
        <taxon>Eukaryota</taxon>
        <taxon>Metazoa</taxon>
        <taxon>Ecdysozoa</taxon>
        <taxon>Arthropoda</taxon>
        <taxon>Hexapoda</taxon>
        <taxon>Insecta</taxon>
        <taxon>Pterygota</taxon>
        <taxon>Neoptera</taxon>
        <taxon>Paraneoptera</taxon>
        <taxon>Thysanoptera</taxon>
        <taxon>Terebrantia</taxon>
        <taxon>Thripoidea</taxon>
        <taxon>Thripidae</taxon>
        <taxon>Frankliniella</taxon>
    </lineage>
</organism>
<keyword evidence="10" id="KW-1185">Reference proteome</keyword>
<name>A0A6J1TDV4_FRAOC</name>
<keyword evidence="5" id="KW-0862">Zinc</keyword>
<dbReference type="GeneID" id="127748589"/>
<keyword evidence="6" id="KW-0238">DNA-binding</keyword>
<reference evidence="11" key="1">
    <citation type="submission" date="2025-08" db="UniProtKB">
        <authorList>
            <consortium name="RefSeq"/>
        </authorList>
    </citation>
    <scope>IDENTIFICATION</scope>
    <source>
        <tissue evidence="11">Whole organism</tissue>
    </source>
</reference>
<evidence type="ECO:0000256" key="3">
    <source>
        <dbReference type="ARBA" id="ARBA00022737"/>
    </source>
</evidence>
<protein>
    <submittedName>
        <fullName evidence="11">Zinc finger protein 75A-like</fullName>
    </submittedName>
</protein>
<keyword evidence="4 8" id="KW-0863">Zinc-finger</keyword>
<evidence type="ECO:0000256" key="6">
    <source>
        <dbReference type="ARBA" id="ARBA00023125"/>
    </source>
</evidence>
<evidence type="ECO:0000256" key="7">
    <source>
        <dbReference type="ARBA" id="ARBA00023242"/>
    </source>
</evidence>
<dbReference type="GO" id="GO:0006357">
    <property type="term" value="P:regulation of transcription by RNA polymerase II"/>
    <property type="evidence" value="ECO:0007669"/>
    <property type="project" value="TreeGrafter"/>
</dbReference>
<dbReference type="SMART" id="SM00355">
    <property type="entry name" value="ZnF_C2H2"/>
    <property type="match status" value="3"/>
</dbReference>
<dbReference type="SUPFAM" id="SSF57667">
    <property type="entry name" value="beta-beta-alpha zinc fingers"/>
    <property type="match status" value="1"/>
</dbReference>
<keyword evidence="3" id="KW-0677">Repeat</keyword>
<comment type="subcellular location">
    <subcellularLocation>
        <location evidence="1">Nucleus</location>
    </subcellularLocation>
</comment>
<dbReference type="InterPro" id="IPR036236">
    <property type="entry name" value="Znf_C2H2_sf"/>
</dbReference>
<keyword evidence="2" id="KW-0479">Metal-binding</keyword>
<dbReference type="PANTHER" id="PTHR24404">
    <property type="entry name" value="ZINC FINGER PROTEIN"/>
    <property type="match status" value="1"/>
</dbReference>
<dbReference type="GO" id="GO:0008270">
    <property type="term" value="F:zinc ion binding"/>
    <property type="evidence" value="ECO:0007669"/>
    <property type="project" value="UniProtKB-KW"/>
</dbReference>
<dbReference type="PANTHER" id="PTHR24404:SF114">
    <property type="entry name" value="KLUMPFUSS, ISOFORM B-RELATED"/>
    <property type="match status" value="1"/>
</dbReference>
<dbReference type="GO" id="GO:0000978">
    <property type="term" value="F:RNA polymerase II cis-regulatory region sequence-specific DNA binding"/>
    <property type="evidence" value="ECO:0007669"/>
    <property type="project" value="TreeGrafter"/>
</dbReference>
<sequence length="119" mass="13989">MEEKTCPHCQKVYSWKKGLDRHLQECVGNLAFPDSHSGYQCALDRIGKLPVKVPPKKKFKCPQCPRRYQWKSTMLRHIRTECGFSPQFQCPYCPQRTIRKDNLVMHINRKHGPGMLNFT</sequence>
<evidence type="ECO:0000256" key="8">
    <source>
        <dbReference type="PROSITE-ProRule" id="PRU00042"/>
    </source>
</evidence>
<feature type="domain" description="C2H2-type" evidence="9">
    <location>
        <begin position="59"/>
        <end position="86"/>
    </location>
</feature>
<evidence type="ECO:0000256" key="5">
    <source>
        <dbReference type="ARBA" id="ARBA00022833"/>
    </source>
</evidence>
<evidence type="ECO:0000256" key="4">
    <source>
        <dbReference type="ARBA" id="ARBA00022771"/>
    </source>
</evidence>
<dbReference type="RefSeq" id="XP_026291453.1">
    <property type="nucleotide sequence ID" value="XM_026435668.2"/>
</dbReference>
<evidence type="ECO:0000259" key="9">
    <source>
        <dbReference type="PROSITE" id="PS50157"/>
    </source>
</evidence>
<dbReference type="Pfam" id="PF00096">
    <property type="entry name" value="zf-C2H2"/>
    <property type="match status" value="1"/>
</dbReference>
<evidence type="ECO:0000313" key="10">
    <source>
        <dbReference type="Proteomes" id="UP000504606"/>
    </source>
</evidence>
<dbReference type="GO" id="GO:0003700">
    <property type="term" value="F:DNA-binding transcription factor activity"/>
    <property type="evidence" value="ECO:0007669"/>
    <property type="project" value="TreeGrafter"/>
</dbReference>
<dbReference type="InterPro" id="IPR050589">
    <property type="entry name" value="Ikaros_C2H2-ZF"/>
</dbReference>
<evidence type="ECO:0000256" key="1">
    <source>
        <dbReference type="ARBA" id="ARBA00004123"/>
    </source>
</evidence>
<dbReference type="PROSITE" id="PS50157">
    <property type="entry name" value="ZINC_FINGER_C2H2_2"/>
    <property type="match status" value="1"/>
</dbReference>
<dbReference type="GO" id="GO:0005634">
    <property type="term" value="C:nucleus"/>
    <property type="evidence" value="ECO:0007669"/>
    <property type="project" value="UniProtKB-SubCell"/>
</dbReference>
<dbReference type="KEGG" id="foc:127748589"/>
<proteinExistence type="predicted"/>
<dbReference type="OrthoDB" id="10004641at2759"/>
<evidence type="ECO:0000313" key="11">
    <source>
        <dbReference type="RefSeq" id="XP_026291453.1"/>
    </source>
</evidence>
<dbReference type="AlphaFoldDB" id="A0A6J1TDV4"/>